<keyword evidence="17" id="KW-1185">Reference proteome</keyword>
<keyword evidence="11" id="KW-0511">Multifunctional enzyme</keyword>
<dbReference type="UniPathway" id="UPA00276">
    <property type="reaction ID" value="UER00406"/>
</dbReference>
<dbReference type="Proteomes" id="UP000185469">
    <property type="component" value="Chromosome"/>
</dbReference>
<dbReference type="Gene3D" id="2.40.30.30">
    <property type="entry name" value="Riboflavin kinase-like"/>
    <property type="match status" value="1"/>
</dbReference>
<dbReference type="PANTHER" id="PTHR22749">
    <property type="entry name" value="RIBOFLAVIN KINASE/FMN ADENYLYLTRANSFERASE"/>
    <property type="match status" value="1"/>
</dbReference>
<dbReference type="InterPro" id="IPR015864">
    <property type="entry name" value="FAD_synthase"/>
</dbReference>
<dbReference type="InterPro" id="IPR014729">
    <property type="entry name" value="Rossmann-like_a/b/a_fold"/>
</dbReference>
<sequence length="326" mass="33903">MDIWHGLENIPADLGATVVTIGVFDGIHRGHAKLIASATARARALGLPTVLVTLHPNPIAVFAPERAPAMLATPARRAELAADLGVDRTLVLPFTRELAAMAPERFVAEILGRRLHAASVHVGENFTYGARAAGDRTTLPAHAAAHGMEAHIVDLLADERGPVSSTRIRALLAAGDVAGAAACLGHPHRLSGEIIHGRGRGGAQLGFPTANMALPEAVAIPADGVYAGWFTVTAGPGRAAADPEGDMPLHRTCPAAVSVGTNTTFGDTARTVEAHVIDRSADLYGLTGHLDLVGRIRPMVTFDGVDALIARMRRDVAEARGILGLG</sequence>
<evidence type="ECO:0000256" key="7">
    <source>
        <dbReference type="ARBA" id="ARBA00022741"/>
    </source>
</evidence>
<dbReference type="UniPathway" id="UPA00277">
    <property type="reaction ID" value="UER00407"/>
</dbReference>
<keyword evidence="10 14" id="KW-0067">ATP-binding</keyword>
<organism evidence="16 17">
    <name type="scientific">Corynebacterium sphenisci DSM 44792</name>
    <dbReference type="NCBI Taxonomy" id="1437874"/>
    <lineage>
        <taxon>Bacteria</taxon>
        <taxon>Bacillati</taxon>
        <taxon>Actinomycetota</taxon>
        <taxon>Actinomycetes</taxon>
        <taxon>Mycobacteriales</taxon>
        <taxon>Corynebacteriaceae</taxon>
        <taxon>Corynebacterium</taxon>
    </lineage>
</organism>
<accession>A0A1L7CXN9</accession>
<evidence type="ECO:0000256" key="4">
    <source>
        <dbReference type="ARBA" id="ARBA00022643"/>
    </source>
</evidence>
<gene>
    <name evidence="16" type="ORF">CSPHI_05495</name>
</gene>
<dbReference type="GO" id="GO:0009398">
    <property type="term" value="P:FMN biosynthetic process"/>
    <property type="evidence" value="ECO:0007669"/>
    <property type="project" value="UniProtKB-UniRule"/>
</dbReference>
<dbReference type="InterPro" id="IPR002606">
    <property type="entry name" value="Riboflavin_kinase_bac"/>
</dbReference>
<evidence type="ECO:0000256" key="6">
    <source>
        <dbReference type="ARBA" id="ARBA00022695"/>
    </source>
</evidence>
<evidence type="ECO:0000256" key="8">
    <source>
        <dbReference type="ARBA" id="ARBA00022777"/>
    </source>
</evidence>
<keyword evidence="5 14" id="KW-0808">Transferase</keyword>
<dbReference type="KEGG" id="csph:CSPHI_05495"/>
<keyword evidence="6 14" id="KW-0548">Nucleotidyltransferase</keyword>
<dbReference type="NCBIfam" id="NF004160">
    <property type="entry name" value="PRK05627.1-3"/>
    <property type="match status" value="1"/>
</dbReference>
<protein>
    <recommendedName>
        <fullName evidence="14">Riboflavin biosynthesis protein</fullName>
    </recommendedName>
    <domain>
        <recommendedName>
            <fullName evidence="14">Riboflavin kinase</fullName>
            <ecNumber evidence="14">2.7.1.26</ecNumber>
        </recommendedName>
        <alternativeName>
            <fullName evidence="14">Flavokinase</fullName>
        </alternativeName>
    </domain>
    <domain>
        <recommendedName>
            <fullName evidence="14">FMN adenylyltransferase</fullName>
            <ecNumber evidence="14">2.7.7.2</ecNumber>
        </recommendedName>
        <alternativeName>
            <fullName evidence="14">FAD pyrophosphorylase</fullName>
        </alternativeName>
        <alternativeName>
            <fullName evidence="14">FAD synthase</fullName>
        </alternativeName>
    </domain>
</protein>
<evidence type="ECO:0000259" key="15">
    <source>
        <dbReference type="SMART" id="SM00904"/>
    </source>
</evidence>
<evidence type="ECO:0000256" key="9">
    <source>
        <dbReference type="ARBA" id="ARBA00022827"/>
    </source>
</evidence>
<dbReference type="Gene3D" id="3.40.50.620">
    <property type="entry name" value="HUPs"/>
    <property type="match status" value="1"/>
</dbReference>
<comment type="catalytic activity">
    <reaction evidence="12 14">
        <text>riboflavin + ATP = FMN + ADP + H(+)</text>
        <dbReference type="Rhea" id="RHEA:14357"/>
        <dbReference type="ChEBI" id="CHEBI:15378"/>
        <dbReference type="ChEBI" id="CHEBI:30616"/>
        <dbReference type="ChEBI" id="CHEBI:57986"/>
        <dbReference type="ChEBI" id="CHEBI:58210"/>
        <dbReference type="ChEBI" id="CHEBI:456216"/>
        <dbReference type="EC" id="2.7.1.26"/>
    </reaction>
</comment>
<proteinExistence type="inferred from homology"/>
<reference evidence="16 17" key="1">
    <citation type="submission" date="2014-08" db="EMBL/GenBank/DDBJ databases">
        <title>Complete genome sequence of Corynebacterium sphenisci CECT 5990(T) (=DSM 44792(T)), isolated from healthy wild penguins.</title>
        <authorList>
            <person name="Ruckert C."/>
            <person name="Albersmeier A."/>
            <person name="Winkler A."/>
            <person name="Kalinowski J."/>
        </authorList>
    </citation>
    <scope>NUCLEOTIDE SEQUENCE [LARGE SCALE GENOMIC DNA]</scope>
    <source>
        <strain evidence="16 17">DSM 44792</strain>
    </source>
</reference>
<evidence type="ECO:0000256" key="12">
    <source>
        <dbReference type="ARBA" id="ARBA00047880"/>
    </source>
</evidence>
<dbReference type="InterPro" id="IPR015865">
    <property type="entry name" value="Riboflavin_kinase_bac/euk"/>
</dbReference>
<comment type="catalytic activity">
    <reaction evidence="13 14">
        <text>FMN + ATP + H(+) = FAD + diphosphate</text>
        <dbReference type="Rhea" id="RHEA:17237"/>
        <dbReference type="ChEBI" id="CHEBI:15378"/>
        <dbReference type="ChEBI" id="CHEBI:30616"/>
        <dbReference type="ChEBI" id="CHEBI:33019"/>
        <dbReference type="ChEBI" id="CHEBI:57692"/>
        <dbReference type="ChEBI" id="CHEBI:58210"/>
        <dbReference type="EC" id="2.7.7.2"/>
    </reaction>
</comment>
<keyword evidence="7 14" id="KW-0547">Nucleotide-binding</keyword>
<dbReference type="EC" id="2.7.7.2" evidence="14"/>
<evidence type="ECO:0000313" key="17">
    <source>
        <dbReference type="Proteomes" id="UP000185469"/>
    </source>
</evidence>
<dbReference type="GO" id="GO:0008531">
    <property type="term" value="F:riboflavin kinase activity"/>
    <property type="evidence" value="ECO:0007669"/>
    <property type="project" value="UniProtKB-UniRule"/>
</dbReference>
<dbReference type="AlphaFoldDB" id="A0A1L7CXN9"/>
<dbReference type="FunFam" id="3.40.50.620:FF:000021">
    <property type="entry name" value="Riboflavin biosynthesis protein"/>
    <property type="match status" value="1"/>
</dbReference>
<dbReference type="GO" id="GO:0005524">
    <property type="term" value="F:ATP binding"/>
    <property type="evidence" value="ECO:0007669"/>
    <property type="project" value="UniProtKB-UniRule"/>
</dbReference>
<keyword evidence="3 14" id="KW-0285">Flavoprotein</keyword>
<evidence type="ECO:0000256" key="14">
    <source>
        <dbReference type="PIRNR" id="PIRNR004491"/>
    </source>
</evidence>
<dbReference type="GO" id="GO:0003919">
    <property type="term" value="F:FMN adenylyltransferase activity"/>
    <property type="evidence" value="ECO:0007669"/>
    <property type="project" value="UniProtKB-UniRule"/>
</dbReference>
<keyword evidence="8 14" id="KW-0418">Kinase</keyword>
<dbReference type="STRING" id="1437874.CSPHI_05495"/>
<evidence type="ECO:0000256" key="2">
    <source>
        <dbReference type="ARBA" id="ARBA00005201"/>
    </source>
</evidence>
<dbReference type="GO" id="GO:0009231">
    <property type="term" value="P:riboflavin biosynthetic process"/>
    <property type="evidence" value="ECO:0007669"/>
    <property type="project" value="InterPro"/>
</dbReference>
<keyword evidence="9 14" id="KW-0274">FAD</keyword>
<name>A0A1L7CXN9_9CORY</name>
<evidence type="ECO:0000256" key="5">
    <source>
        <dbReference type="ARBA" id="ARBA00022679"/>
    </source>
</evidence>
<evidence type="ECO:0000256" key="11">
    <source>
        <dbReference type="ARBA" id="ARBA00023268"/>
    </source>
</evidence>
<dbReference type="EC" id="2.7.1.26" evidence="14"/>
<dbReference type="SUPFAM" id="SSF82114">
    <property type="entry name" value="Riboflavin kinase-like"/>
    <property type="match status" value="1"/>
</dbReference>
<comment type="pathway">
    <text evidence="2 14">Cofactor biosynthesis; FMN biosynthesis; FMN from riboflavin (ATP route): step 1/1.</text>
</comment>
<dbReference type="SUPFAM" id="SSF52374">
    <property type="entry name" value="Nucleotidylyl transferase"/>
    <property type="match status" value="1"/>
</dbReference>
<dbReference type="SMART" id="SM00904">
    <property type="entry name" value="Flavokinase"/>
    <property type="match status" value="1"/>
</dbReference>
<comment type="pathway">
    <text evidence="1 14">Cofactor biosynthesis; FAD biosynthesis; FAD from FMN: step 1/1.</text>
</comment>
<dbReference type="EMBL" id="CP009248">
    <property type="protein sequence ID" value="APT90581.1"/>
    <property type="molecule type" value="Genomic_DNA"/>
</dbReference>
<dbReference type="PANTHER" id="PTHR22749:SF6">
    <property type="entry name" value="RIBOFLAVIN KINASE"/>
    <property type="match status" value="1"/>
</dbReference>
<dbReference type="Pfam" id="PF06574">
    <property type="entry name" value="FAD_syn"/>
    <property type="match status" value="1"/>
</dbReference>
<dbReference type="GO" id="GO:0006747">
    <property type="term" value="P:FAD biosynthetic process"/>
    <property type="evidence" value="ECO:0007669"/>
    <property type="project" value="UniProtKB-UniRule"/>
</dbReference>
<evidence type="ECO:0000313" key="16">
    <source>
        <dbReference type="EMBL" id="APT90581.1"/>
    </source>
</evidence>
<dbReference type="Pfam" id="PF01687">
    <property type="entry name" value="Flavokinase"/>
    <property type="match status" value="1"/>
</dbReference>
<comment type="similarity">
    <text evidence="14">Belongs to the ribF family.</text>
</comment>
<dbReference type="CDD" id="cd02064">
    <property type="entry name" value="FAD_synthetase_N"/>
    <property type="match status" value="1"/>
</dbReference>
<feature type="domain" description="Riboflavin kinase" evidence="15">
    <location>
        <begin position="183"/>
        <end position="324"/>
    </location>
</feature>
<evidence type="ECO:0000256" key="13">
    <source>
        <dbReference type="ARBA" id="ARBA00049494"/>
    </source>
</evidence>
<keyword evidence="4 14" id="KW-0288">FMN</keyword>
<dbReference type="InterPro" id="IPR023468">
    <property type="entry name" value="Riboflavin_kinase"/>
</dbReference>
<dbReference type="PIRSF" id="PIRSF004491">
    <property type="entry name" value="FAD_Synth"/>
    <property type="match status" value="1"/>
</dbReference>
<evidence type="ECO:0000256" key="10">
    <source>
        <dbReference type="ARBA" id="ARBA00022840"/>
    </source>
</evidence>
<evidence type="ECO:0000256" key="1">
    <source>
        <dbReference type="ARBA" id="ARBA00004726"/>
    </source>
</evidence>
<evidence type="ECO:0000256" key="3">
    <source>
        <dbReference type="ARBA" id="ARBA00022630"/>
    </source>
</evidence>
<dbReference type="InterPro" id="IPR023465">
    <property type="entry name" value="Riboflavin_kinase_dom_sf"/>
</dbReference>